<gene>
    <name evidence="2" type="ORF">SAY86_003202</name>
</gene>
<dbReference type="InterPro" id="IPR028322">
    <property type="entry name" value="PNRC-like_rgn"/>
</dbReference>
<comment type="caution">
    <text evidence="2">The sequence shown here is derived from an EMBL/GenBank/DDBJ whole genome shotgun (WGS) entry which is preliminary data.</text>
</comment>
<feature type="compositionally biased region" description="Polar residues" evidence="1">
    <location>
        <begin position="29"/>
        <end position="47"/>
    </location>
</feature>
<evidence type="ECO:0000313" key="3">
    <source>
        <dbReference type="Proteomes" id="UP001346149"/>
    </source>
</evidence>
<reference evidence="2 3" key="1">
    <citation type="journal article" date="2023" name="Hortic Res">
        <title>Pangenome of water caltrop reveals structural variations and asymmetric subgenome divergence after allopolyploidization.</title>
        <authorList>
            <person name="Zhang X."/>
            <person name="Chen Y."/>
            <person name="Wang L."/>
            <person name="Yuan Y."/>
            <person name="Fang M."/>
            <person name="Shi L."/>
            <person name="Lu R."/>
            <person name="Comes H.P."/>
            <person name="Ma Y."/>
            <person name="Chen Y."/>
            <person name="Huang G."/>
            <person name="Zhou Y."/>
            <person name="Zheng Z."/>
            <person name="Qiu Y."/>
        </authorList>
    </citation>
    <scope>NUCLEOTIDE SEQUENCE [LARGE SCALE GENOMIC DNA]</scope>
    <source>
        <strain evidence="2">F231</strain>
    </source>
</reference>
<dbReference type="AlphaFoldDB" id="A0AAN7MCA8"/>
<dbReference type="Pfam" id="PF15365">
    <property type="entry name" value="PNRC"/>
    <property type="match status" value="1"/>
</dbReference>
<dbReference type="Proteomes" id="UP001346149">
    <property type="component" value="Unassembled WGS sequence"/>
</dbReference>
<feature type="compositionally biased region" description="Basic and acidic residues" evidence="1">
    <location>
        <begin position="48"/>
        <end position="58"/>
    </location>
</feature>
<dbReference type="PANTHER" id="PTHR33670">
    <property type="entry name" value="SPLICING FACTOR, PROLINE- AND GLUTAMINE-RICH-LIKE"/>
    <property type="match status" value="1"/>
</dbReference>
<organism evidence="2 3">
    <name type="scientific">Trapa natans</name>
    <name type="common">Water chestnut</name>
    <dbReference type="NCBI Taxonomy" id="22666"/>
    <lineage>
        <taxon>Eukaryota</taxon>
        <taxon>Viridiplantae</taxon>
        <taxon>Streptophyta</taxon>
        <taxon>Embryophyta</taxon>
        <taxon>Tracheophyta</taxon>
        <taxon>Spermatophyta</taxon>
        <taxon>Magnoliopsida</taxon>
        <taxon>eudicotyledons</taxon>
        <taxon>Gunneridae</taxon>
        <taxon>Pentapetalae</taxon>
        <taxon>rosids</taxon>
        <taxon>malvids</taxon>
        <taxon>Myrtales</taxon>
        <taxon>Lythraceae</taxon>
        <taxon>Trapa</taxon>
    </lineage>
</organism>
<dbReference type="GO" id="GO:0016071">
    <property type="term" value="P:mRNA metabolic process"/>
    <property type="evidence" value="ECO:0007669"/>
    <property type="project" value="UniProtKB-ARBA"/>
</dbReference>
<sequence length="177" mass="19423">MGTEVLIPQDCLRLRTGVYPAVFPRRRTYNNGNSCSNPRPNRKQQTARPDKPDRRRGAASEPAISKASSCDDLGADSKSGLVMEAETTLRRGKSLDSKIRSNVGGVREKRRVMAPRRIQAAEPRSPVVCGRCDVYAGSAFSVSPEPSSLPLPSFPMKNVAAVEDSATRDLRRLLRLD</sequence>
<name>A0AAN7MCA8_TRANT</name>
<dbReference type="EMBL" id="JAXQNO010000001">
    <property type="protein sequence ID" value="KAK4803385.1"/>
    <property type="molecule type" value="Genomic_DNA"/>
</dbReference>
<feature type="region of interest" description="Disordered" evidence="1">
    <location>
        <begin position="25"/>
        <end position="77"/>
    </location>
</feature>
<dbReference type="PANTHER" id="PTHR33670:SF1">
    <property type="entry name" value="OS09G0416300 PROTEIN"/>
    <property type="match status" value="1"/>
</dbReference>
<keyword evidence="3" id="KW-1185">Reference proteome</keyword>
<proteinExistence type="predicted"/>
<evidence type="ECO:0000256" key="1">
    <source>
        <dbReference type="SAM" id="MobiDB-lite"/>
    </source>
</evidence>
<evidence type="ECO:0000313" key="2">
    <source>
        <dbReference type="EMBL" id="KAK4803385.1"/>
    </source>
</evidence>
<accession>A0AAN7MCA8</accession>
<protein>
    <submittedName>
        <fullName evidence="2">Uncharacterized protein</fullName>
    </submittedName>
</protein>